<evidence type="ECO:0000313" key="2">
    <source>
        <dbReference type="Proteomes" id="UP000481087"/>
    </source>
</evidence>
<gene>
    <name evidence="1" type="ORF">GQF01_17930</name>
</gene>
<sequence>MDIPAISMSVAQSGLAQAVQLRVLSMAKDQSTQQGQQMVQMMQQSVQPNLGGNLDIRG</sequence>
<comment type="caution">
    <text evidence="1">The sequence shown here is derived from an EMBL/GenBank/DDBJ whole genome shotgun (WGS) entry which is preliminary data.</text>
</comment>
<organism evidence="1 2">
    <name type="scientific">Paenibacillus silvestris</name>
    <dbReference type="NCBI Taxonomy" id="2606219"/>
    <lineage>
        <taxon>Bacteria</taxon>
        <taxon>Bacillati</taxon>
        <taxon>Bacillota</taxon>
        <taxon>Bacilli</taxon>
        <taxon>Bacillales</taxon>
        <taxon>Paenibacillaceae</taxon>
        <taxon>Paenibacillus</taxon>
    </lineage>
</organism>
<dbReference type="RefSeq" id="WP_161408096.1">
    <property type="nucleotide sequence ID" value="NZ_WTUZ01000020.1"/>
</dbReference>
<name>A0A6L8V376_9BACL</name>
<proteinExistence type="predicted"/>
<protein>
    <submittedName>
        <fullName evidence="1">Putative motility protein</fullName>
    </submittedName>
</protein>
<keyword evidence="2" id="KW-1185">Reference proteome</keyword>
<dbReference type="Proteomes" id="UP000481087">
    <property type="component" value="Unassembled WGS sequence"/>
</dbReference>
<dbReference type="AlphaFoldDB" id="A0A6L8V376"/>
<reference evidence="1 2" key="1">
    <citation type="submission" date="2019-12" db="EMBL/GenBank/DDBJ databases">
        <title>Paenibacillus sp. nov. sp. isolated from soil.</title>
        <authorList>
            <person name="Kim J."/>
            <person name="Jeong S.E."/>
            <person name="Jung H.S."/>
            <person name="Jeon C.O."/>
        </authorList>
    </citation>
    <scope>NUCLEOTIDE SEQUENCE [LARGE SCALE GENOMIC DNA]</scope>
    <source>
        <strain evidence="1 2">5J-6</strain>
    </source>
</reference>
<dbReference type="EMBL" id="WTUZ01000020">
    <property type="protein sequence ID" value="MZQ83996.1"/>
    <property type="molecule type" value="Genomic_DNA"/>
</dbReference>
<dbReference type="Pfam" id="PF14070">
    <property type="entry name" value="YjfB_motility"/>
    <property type="match status" value="1"/>
</dbReference>
<dbReference type="InterPro" id="IPR025906">
    <property type="entry name" value="YjfB_motility"/>
</dbReference>
<accession>A0A6L8V376</accession>
<evidence type="ECO:0000313" key="1">
    <source>
        <dbReference type="EMBL" id="MZQ83996.1"/>
    </source>
</evidence>